<organism evidence="2 3">
    <name type="scientific">Sporosarcina newyorkensis 2681</name>
    <dbReference type="NCBI Taxonomy" id="1027292"/>
    <lineage>
        <taxon>Bacteria</taxon>
        <taxon>Bacillati</taxon>
        <taxon>Bacillota</taxon>
        <taxon>Bacilli</taxon>
        <taxon>Bacillales</taxon>
        <taxon>Caryophanaceae</taxon>
        <taxon>Sporosarcina</taxon>
    </lineage>
</organism>
<reference evidence="2 3" key="1">
    <citation type="submission" date="2011-04" db="EMBL/GenBank/DDBJ databases">
        <authorList>
            <person name="Muzny D."/>
            <person name="Qin X."/>
            <person name="Deng J."/>
            <person name="Jiang H."/>
            <person name="Liu Y."/>
            <person name="Qu J."/>
            <person name="Song X.-Z."/>
            <person name="Zhang L."/>
            <person name="Thornton R."/>
            <person name="Coyle M."/>
            <person name="Francisco L."/>
            <person name="Jackson L."/>
            <person name="Javaid M."/>
            <person name="Korchina V."/>
            <person name="Kovar C."/>
            <person name="Mata R."/>
            <person name="Mathew T."/>
            <person name="Ngo R."/>
            <person name="Nguyen L."/>
            <person name="Nguyen N."/>
            <person name="Okwuonu G."/>
            <person name="Ongeri F."/>
            <person name="Pham C."/>
            <person name="Simmons D."/>
            <person name="Wilczek-Boney K."/>
            <person name="Hale W."/>
            <person name="Jakkamsetti A."/>
            <person name="Pham P."/>
            <person name="Ruth R."/>
            <person name="San Lucas F."/>
            <person name="Warren J."/>
            <person name="Zhang J."/>
            <person name="Zhao Z."/>
            <person name="Zhou C."/>
            <person name="Zhu D."/>
            <person name="Lee S."/>
            <person name="Bess C."/>
            <person name="Blankenburg K."/>
            <person name="Forbes L."/>
            <person name="Fu Q."/>
            <person name="Gubbala S."/>
            <person name="Hirani K."/>
            <person name="Jayaseelan J.C."/>
            <person name="Lara F."/>
            <person name="Munidasa M."/>
            <person name="Palculict T."/>
            <person name="Patil S."/>
            <person name="Pu L.-L."/>
            <person name="Saada N."/>
            <person name="Tang L."/>
            <person name="Weissenberger G."/>
            <person name="Zhu Y."/>
            <person name="Hemphill L."/>
            <person name="Shang Y."/>
            <person name="Youmans B."/>
            <person name="Ayvaz T."/>
            <person name="Ross M."/>
            <person name="Santibanez J."/>
            <person name="Aqrawi P."/>
            <person name="Gross S."/>
            <person name="Joshi V."/>
            <person name="Fowler G."/>
            <person name="Nazareth L."/>
            <person name="Reid J."/>
            <person name="Worley K."/>
            <person name="Petrosino J."/>
            <person name="Highlander S."/>
            <person name="Gibbs R."/>
        </authorList>
    </citation>
    <scope>NUCLEOTIDE SEQUENCE [LARGE SCALE GENOMIC DNA]</scope>
    <source>
        <strain evidence="2 3">2681</strain>
    </source>
</reference>
<protein>
    <submittedName>
        <fullName evidence="2">Uncharacterized protein</fullName>
    </submittedName>
</protein>
<accession>F9DX92</accession>
<gene>
    <name evidence="2" type="ORF">HMPREF9372_3423</name>
</gene>
<dbReference type="HOGENOM" id="CLU_3066378_0_0_9"/>
<dbReference type="AlphaFoldDB" id="F9DX92"/>
<dbReference type="EMBL" id="AFPZ01000105">
    <property type="protein sequence ID" value="EGQ21140.1"/>
    <property type="molecule type" value="Genomic_DNA"/>
</dbReference>
<evidence type="ECO:0000256" key="1">
    <source>
        <dbReference type="SAM" id="MobiDB-lite"/>
    </source>
</evidence>
<dbReference type="Proteomes" id="UP000005316">
    <property type="component" value="Unassembled WGS sequence"/>
</dbReference>
<sequence length="53" mass="6237">MYRKVDGQSKKGKPITEKKPTPTCYKRVGVGLTVHLRINHHVQDKWIRIIRLL</sequence>
<comment type="caution">
    <text evidence="2">The sequence shown here is derived from an EMBL/GenBank/DDBJ whole genome shotgun (WGS) entry which is preliminary data.</text>
</comment>
<proteinExistence type="predicted"/>
<name>F9DX92_9BACL</name>
<feature type="region of interest" description="Disordered" evidence="1">
    <location>
        <begin position="1"/>
        <end position="20"/>
    </location>
</feature>
<evidence type="ECO:0000313" key="3">
    <source>
        <dbReference type="Proteomes" id="UP000005316"/>
    </source>
</evidence>
<evidence type="ECO:0000313" key="2">
    <source>
        <dbReference type="EMBL" id="EGQ21140.1"/>
    </source>
</evidence>